<comment type="subcellular location">
    <subcellularLocation>
        <location evidence="1">Cell membrane</location>
        <topology evidence="1">Multi-pass membrane protein</topology>
    </subcellularLocation>
</comment>
<reference evidence="8 9" key="1">
    <citation type="submission" date="2018-05" db="EMBL/GenBank/DDBJ databases">
        <title>Genomic Encyclopedia of Type Strains, Phase IV (KMG-IV): sequencing the most valuable type-strain genomes for metagenomic binning, comparative biology and taxonomic classification.</title>
        <authorList>
            <person name="Goeker M."/>
        </authorList>
    </citation>
    <scope>NUCLEOTIDE SEQUENCE [LARGE SCALE GENOMIC DNA]</scope>
    <source>
        <strain evidence="8 9">DSM 6986</strain>
    </source>
</reference>
<dbReference type="GO" id="GO:0004190">
    <property type="term" value="F:aspartic-type endopeptidase activity"/>
    <property type="evidence" value="ECO:0007669"/>
    <property type="project" value="InterPro"/>
</dbReference>
<evidence type="ECO:0000313" key="8">
    <source>
        <dbReference type="EMBL" id="PWJ80933.1"/>
    </source>
</evidence>
<keyword evidence="2" id="KW-1003">Cell membrane</keyword>
<dbReference type="EMBL" id="QGGG01000011">
    <property type="protein sequence ID" value="PWJ80933.1"/>
    <property type="molecule type" value="Genomic_DNA"/>
</dbReference>
<evidence type="ECO:0000313" key="9">
    <source>
        <dbReference type="Proteomes" id="UP000245396"/>
    </source>
</evidence>
<keyword evidence="9" id="KW-1185">Reference proteome</keyword>
<dbReference type="Proteomes" id="UP000245396">
    <property type="component" value="Unassembled WGS sequence"/>
</dbReference>
<dbReference type="InterPro" id="IPR000045">
    <property type="entry name" value="Prepilin_IV_endopep_pep"/>
</dbReference>
<keyword evidence="3 6" id="KW-0812">Transmembrane</keyword>
<keyword evidence="5 6" id="KW-0472">Membrane</keyword>
<comment type="caution">
    <text evidence="8">The sequence shown here is derived from an EMBL/GenBank/DDBJ whole genome shotgun (WGS) entry which is preliminary data.</text>
</comment>
<dbReference type="OrthoDB" id="5329005at2"/>
<dbReference type="PANTHER" id="PTHR36506">
    <property type="entry name" value="PREFLAGELLIN PEPTIDASE"/>
    <property type="match status" value="1"/>
</dbReference>
<dbReference type="GO" id="GO:0005886">
    <property type="term" value="C:plasma membrane"/>
    <property type="evidence" value="ECO:0007669"/>
    <property type="project" value="UniProtKB-SubCell"/>
</dbReference>
<dbReference type="RefSeq" id="WP_109613676.1">
    <property type="nucleotide sequence ID" value="NZ_QGGG01000011.1"/>
</dbReference>
<evidence type="ECO:0000256" key="2">
    <source>
        <dbReference type="ARBA" id="ARBA00022475"/>
    </source>
</evidence>
<feature type="transmembrane region" description="Helical" evidence="6">
    <location>
        <begin position="57"/>
        <end position="77"/>
    </location>
</feature>
<protein>
    <submittedName>
        <fullName evidence="8">Prepilin peptidase CpaA</fullName>
    </submittedName>
</protein>
<organism evidence="8 9">
    <name type="scientific">Pseudaminobacter salicylatoxidans</name>
    <dbReference type="NCBI Taxonomy" id="93369"/>
    <lineage>
        <taxon>Bacteria</taxon>
        <taxon>Pseudomonadati</taxon>
        <taxon>Pseudomonadota</taxon>
        <taxon>Alphaproteobacteria</taxon>
        <taxon>Hyphomicrobiales</taxon>
        <taxon>Phyllobacteriaceae</taxon>
        <taxon>Pseudaminobacter</taxon>
    </lineage>
</organism>
<sequence>MLIALVLVVFPFCMLFAAISDTLSMTIANRVPLLLIGTFAVAAPLTGMDWSVYGMHFAAGALVLAVTFALFALGSMGGGDAKLMAATAVWMGFSPLLLKYLLFSAVFGGLLTLAILRYRGSAIAVFTSRNMFLRNFADGKLGVPYGIALGIGGLLTYPESPLMVWAIGQLVAN</sequence>
<dbReference type="InterPro" id="IPR052218">
    <property type="entry name" value="Preflagellin_Peptidase"/>
</dbReference>
<dbReference type="AlphaFoldDB" id="A0A316C037"/>
<dbReference type="PANTHER" id="PTHR36506:SF1">
    <property type="entry name" value="PREFLAGELLIN PEPTIDASE"/>
    <property type="match status" value="1"/>
</dbReference>
<feature type="domain" description="Prepilin type IV endopeptidase peptidase" evidence="7">
    <location>
        <begin position="9"/>
        <end position="112"/>
    </location>
</feature>
<evidence type="ECO:0000256" key="6">
    <source>
        <dbReference type="SAM" id="Phobius"/>
    </source>
</evidence>
<feature type="transmembrane region" description="Helical" evidence="6">
    <location>
        <begin position="97"/>
        <end position="118"/>
    </location>
</feature>
<evidence type="ECO:0000256" key="4">
    <source>
        <dbReference type="ARBA" id="ARBA00022989"/>
    </source>
</evidence>
<accession>A0A316C037</accession>
<evidence type="ECO:0000256" key="1">
    <source>
        <dbReference type="ARBA" id="ARBA00004651"/>
    </source>
</evidence>
<feature type="transmembrane region" description="Helical" evidence="6">
    <location>
        <begin position="139"/>
        <end position="157"/>
    </location>
</feature>
<feature type="transmembrane region" description="Helical" evidence="6">
    <location>
        <begin position="27"/>
        <end position="45"/>
    </location>
</feature>
<name>A0A316C037_PSESE</name>
<keyword evidence="4 6" id="KW-1133">Transmembrane helix</keyword>
<dbReference type="STRING" id="1192868.GCA_000304395_03086"/>
<evidence type="ECO:0000256" key="3">
    <source>
        <dbReference type="ARBA" id="ARBA00022692"/>
    </source>
</evidence>
<dbReference type="Gene3D" id="1.20.120.1220">
    <property type="match status" value="1"/>
</dbReference>
<evidence type="ECO:0000259" key="7">
    <source>
        <dbReference type="Pfam" id="PF01478"/>
    </source>
</evidence>
<dbReference type="Pfam" id="PF01478">
    <property type="entry name" value="Peptidase_A24"/>
    <property type="match status" value="1"/>
</dbReference>
<evidence type="ECO:0000256" key="5">
    <source>
        <dbReference type="ARBA" id="ARBA00023136"/>
    </source>
</evidence>
<proteinExistence type="predicted"/>
<gene>
    <name evidence="8" type="ORF">C7441_11154</name>
</gene>